<accession>A0ACB8BPI2</accession>
<dbReference type="Proteomes" id="UP000790709">
    <property type="component" value="Unassembled WGS sequence"/>
</dbReference>
<reference evidence="1" key="1">
    <citation type="journal article" date="2021" name="New Phytol.">
        <title>Evolutionary innovations through gain and loss of genes in the ectomycorrhizal Boletales.</title>
        <authorList>
            <person name="Wu G."/>
            <person name="Miyauchi S."/>
            <person name="Morin E."/>
            <person name="Kuo A."/>
            <person name="Drula E."/>
            <person name="Varga T."/>
            <person name="Kohler A."/>
            <person name="Feng B."/>
            <person name="Cao Y."/>
            <person name="Lipzen A."/>
            <person name="Daum C."/>
            <person name="Hundley H."/>
            <person name="Pangilinan J."/>
            <person name="Johnson J."/>
            <person name="Barry K."/>
            <person name="LaButti K."/>
            <person name="Ng V."/>
            <person name="Ahrendt S."/>
            <person name="Min B."/>
            <person name="Choi I.G."/>
            <person name="Park H."/>
            <person name="Plett J.M."/>
            <person name="Magnuson J."/>
            <person name="Spatafora J.W."/>
            <person name="Nagy L.G."/>
            <person name="Henrissat B."/>
            <person name="Grigoriev I.V."/>
            <person name="Yang Z.L."/>
            <person name="Xu J."/>
            <person name="Martin F.M."/>
        </authorList>
    </citation>
    <scope>NUCLEOTIDE SEQUENCE</scope>
    <source>
        <strain evidence="1">KUC20120723A-06</strain>
    </source>
</reference>
<gene>
    <name evidence="1" type="ORF">BV22DRAFT_1127132</name>
</gene>
<name>A0ACB8BPI2_9AGAM</name>
<evidence type="ECO:0000313" key="2">
    <source>
        <dbReference type="Proteomes" id="UP000790709"/>
    </source>
</evidence>
<protein>
    <submittedName>
        <fullName evidence="1">Nucleotidyltransferase</fullName>
    </submittedName>
</protein>
<sequence length="396" mass="44855">MDEENQKPTRNGYKVRAFSRAIQVINSLERPVVSSKEVRQLKGIGDGISRRIEYFLTGKTYEEPFDEAAMLSKAEKKRQQQILKTLQTVSGVGPKTAKDLLEAGCISVSNMREPKYTKLLSPSQKIGLRFFEDFERPVTRDEAELVSRFISENISCKFEIHLAGGYRRGAESFSDIDMLLFHPSHVHVPTPPPPEGESVAPPRRQVMAAFRNGYTPVREAQDSMLLRDVIEPLGNKGLIAAALTSGRRKWQGVVRIPEIVDGVWEDRGTRLQQLRSDLGTYKRMELNFVPMKSKGAALLALTGDSEFNFDLRAKASRLGMHLNEYGLWRWQPDQPVLDGEVGPSKGKGYWVFLQGESEAEIMKELGMEYVAPEKRNFSFLLERTPRARGRPRRVAE</sequence>
<dbReference type="EMBL" id="MU266361">
    <property type="protein sequence ID" value="KAH7927820.1"/>
    <property type="molecule type" value="Genomic_DNA"/>
</dbReference>
<evidence type="ECO:0000313" key="1">
    <source>
        <dbReference type="EMBL" id="KAH7927820.1"/>
    </source>
</evidence>
<proteinExistence type="predicted"/>
<keyword evidence="2" id="KW-1185">Reference proteome</keyword>
<comment type="caution">
    <text evidence="1">The sequence shown here is derived from an EMBL/GenBank/DDBJ whole genome shotgun (WGS) entry which is preliminary data.</text>
</comment>
<organism evidence="1 2">
    <name type="scientific">Leucogyrophana mollusca</name>
    <dbReference type="NCBI Taxonomy" id="85980"/>
    <lineage>
        <taxon>Eukaryota</taxon>
        <taxon>Fungi</taxon>
        <taxon>Dikarya</taxon>
        <taxon>Basidiomycota</taxon>
        <taxon>Agaricomycotina</taxon>
        <taxon>Agaricomycetes</taxon>
        <taxon>Agaricomycetidae</taxon>
        <taxon>Boletales</taxon>
        <taxon>Boletales incertae sedis</taxon>
        <taxon>Leucogyrophana</taxon>
    </lineage>
</organism>